<comment type="caution">
    <text evidence="1">The sequence shown here is derived from an EMBL/GenBank/DDBJ whole genome shotgun (WGS) entry which is preliminary data.</text>
</comment>
<dbReference type="EMBL" id="NNRK01000034">
    <property type="protein sequence ID" value="OYR09321.1"/>
    <property type="molecule type" value="Genomic_DNA"/>
</dbReference>
<gene>
    <name evidence="1" type="ORF">CEV32_1750</name>
</gene>
<dbReference type="AlphaFoldDB" id="A0A256F4H3"/>
<organism evidence="1 2">
    <name type="scientific">Brucella rhizosphaerae</name>
    <dbReference type="NCBI Taxonomy" id="571254"/>
    <lineage>
        <taxon>Bacteria</taxon>
        <taxon>Pseudomonadati</taxon>
        <taxon>Pseudomonadota</taxon>
        <taxon>Alphaproteobacteria</taxon>
        <taxon>Hyphomicrobiales</taxon>
        <taxon>Brucellaceae</taxon>
        <taxon>Brucella/Ochrobactrum group</taxon>
        <taxon>Brucella</taxon>
    </lineage>
</organism>
<sequence>MGKNKGKPRKQCNFNISRIPARENSQILLRLKRMLVPKPFHSF</sequence>
<protein>
    <submittedName>
        <fullName evidence="1">Uncharacterized protein</fullName>
    </submittedName>
</protein>
<reference evidence="1 2" key="1">
    <citation type="submission" date="2017-07" db="EMBL/GenBank/DDBJ databases">
        <title>Phylogenetic study on the rhizospheric bacterium Ochrobactrum sp. A44.</title>
        <authorList>
            <person name="Krzyzanowska D.M."/>
            <person name="Ossowicki A."/>
            <person name="Rajewska M."/>
            <person name="Maciag T."/>
            <person name="Kaczynski Z."/>
            <person name="Czerwicka M."/>
            <person name="Jafra S."/>
        </authorList>
    </citation>
    <scope>NUCLEOTIDE SEQUENCE [LARGE SCALE GENOMIC DNA]</scope>
    <source>
        <strain evidence="1 2">PR17</strain>
    </source>
</reference>
<proteinExistence type="predicted"/>
<keyword evidence="2" id="KW-1185">Reference proteome</keyword>
<evidence type="ECO:0000313" key="1">
    <source>
        <dbReference type="EMBL" id="OYR09321.1"/>
    </source>
</evidence>
<accession>A0A256F4H3</accession>
<name>A0A256F4H3_9HYPH</name>
<evidence type="ECO:0000313" key="2">
    <source>
        <dbReference type="Proteomes" id="UP000216345"/>
    </source>
</evidence>
<dbReference type="Proteomes" id="UP000216345">
    <property type="component" value="Unassembled WGS sequence"/>
</dbReference>